<organism evidence="1">
    <name type="scientific">Schistocephalus solidus</name>
    <name type="common">Tapeworm</name>
    <dbReference type="NCBI Taxonomy" id="70667"/>
    <lineage>
        <taxon>Eukaryota</taxon>
        <taxon>Metazoa</taxon>
        <taxon>Spiralia</taxon>
        <taxon>Lophotrochozoa</taxon>
        <taxon>Platyhelminthes</taxon>
        <taxon>Cestoda</taxon>
        <taxon>Eucestoda</taxon>
        <taxon>Diphyllobothriidea</taxon>
        <taxon>Diphyllobothriidae</taxon>
        <taxon>Schistocephalus</taxon>
    </lineage>
</organism>
<evidence type="ECO:0000313" key="1">
    <source>
        <dbReference type="EMBL" id="JAP55871.1"/>
    </source>
</evidence>
<dbReference type="EMBL" id="GEEE01007354">
    <property type="protein sequence ID" value="JAP55871.1"/>
    <property type="molecule type" value="Transcribed_RNA"/>
</dbReference>
<sequence>MGLTFTLKNMWFGIFSVGIQKRKSLSDGMVGMSSSWQESVRSAGQCKPSNNGDSSLLVVAIAAGFFQGSPALSEKKACQVIVGLCMDRKHCSPMVGSCPCTVF</sequence>
<reference evidence="1" key="1">
    <citation type="submission" date="2016-01" db="EMBL/GenBank/DDBJ databases">
        <title>Reference transcriptome for the parasite Schistocephalus solidus: insights into the molecular evolution of parasitism.</title>
        <authorList>
            <person name="Hebert F.O."/>
            <person name="Grambauer S."/>
            <person name="Barber I."/>
            <person name="Landry C.R."/>
            <person name="Aubin-Horth N."/>
        </authorList>
    </citation>
    <scope>NUCLEOTIDE SEQUENCE</scope>
</reference>
<name>A0A0X3PVJ2_SCHSO</name>
<proteinExistence type="predicted"/>
<dbReference type="AlphaFoldDB" id="A0A0X3PVJ2"/>
<gene>
    <name evidence="1" type="ORF">TR122993</name>
</gene>
<accession>A0A0X3PVJ2</accession>
<protein>
    <submittedName>
        <fullName evidence="1">Uncharacterized protein</fullName>
    </submittedName>
</protein>